<dbReference type="EMBL" id="CP108036">
    <property type="protein sequence ID" value="WUN83969.1"/>
    <property type="molecule type" value="Genomic_DNA"/>
</dbReference>
<dbReference type="GeneID" id="95502177"/>
<reference evidence="1" key="1">
    <citation type="submission" date="2022-10" db="EMBL/GenBank/DDBJ databases">
        <title>The complete genomes of actinobacterial strains from the NBC collection.</title>
        <authorList>
            <person name="Joergensen T.S."/>
            <person name="Alvarez Arevalo M."/>
            <person name="Sterndorff E.B."/>
            <person name="Faurdal D."/>
            <person name="Vuksanovic O."/>
            <person name="Mourched A.-S."/>
            <person name="Charusanti P."/>
            <person name="Shaw S."/>
            <person name="Blin K."/>
            <person name="Weber T."/>
        </authorList>
    </citation>
    <scope>NUCLEOTIDE SEQUENCE</scope>
    <source>
        <strain evidence="1">NBC_00303</strain>
    </source>
</reference>
<dbReference type="EMBL" id="CP108036">
    <property type="protein sequence ID" value="WUN77064.1"/>
    <property type="molecule type" value="Genomic_DNA"/>
</dbReference>
<evidence type="ECO:0000313" key="2">
    <source>
        <dbReference type="EMBL" id="WUN83969.1"/>
    </source>
</evidence>
<protein>
    <submittedName>
        <fullName evidence="1">Uncharacterized protein</fullName>
    </submittedName>
</protein>
<evidence type="ECO:0000313" key="3">
    <source>
        <dbReference type="Proteomes" id="UP001432312"/>
    </source>
</evidence>
<dbReference type="Proteomes" id="UP001432312">
    <property type="component" value="Chromosome"/>
</dbReference>
<proteinExistence type="predicted"/>
<dbReference type="RefSeq" id="WP_031154644.1">
    <property type="nucleotide sequence ID" value="NZ_CP108036.1"/>
</dbReference>
<name>A0ABZ1Q480_9ACTN</name>
<evidence type="ECO:0000313" key="1">
    <source>
        <dbReference type="EMBL" id="WUN77064.1"/>
    </source>
</evidence>
<sequence length="108" mass="11556">MIAQAEAGRHFIAPATAHQMFASPAQIQGFAEYFDGVLSFKPQGALSSAEAWKCQASQIDAVRDGDSPGEIMVTFHPGSPFLAIVVMPDRHEDKWRALSPADGQSPAS</sequence>
<keyword evidence="3" id="KW-1185">Reference proteome</keyword>
<organism evidence="1 3">
    <name type="scientific">Streptomyces erythrochromogenes</name>
    <dbReference type="NCBI Taxonomy" id="285574"/>
    <lineage>
        <taxon>Bacteria</taxon>
        <taxon>Bacillati</taxon>
        <taxon>Actinomycetota</taxon>
        <taxon>Actinomycetes</taxon>
        <taxon>Kitasatosporales</taxon>
        <taxon>Streptomycetaceae</taxon>
        <taxon>Streptomyces</taxon>
    </lineage>
</organism>
<accession>A0ABZ1Q480</accession>
<gene>
    <name evidence="1" type="ORF">OHA91_00230</name>
    <name evidence="2" type="ORF">OHA91_39025</name>
</gene>